<proteinExistence type="predicted"/>
<sequence length="88" mass="9978">MNNQYTPECHHVFVREFEQRGIPISKGIYLLNIGVDPVDQGKGYTTLLMDAAFSRWPGTPLLLKASSEKSRDVYAHFGFELVETIVFS</sequence>
<evidence type="ECO:0000313" key="2">
    <source>
        <dbReference type="Proteomes" id="UP000076842"/>
    </source>
</evidence>
<dbReference type="OrthoDB" id="544277at2759"/>
<protein>
    <recommendedName>
        <fullName evidence="3">N-acetyltransferase domain-containing protein</fullName>
    </recommendedName>
</protein>
<dbReference type="EMBL" id="KV423985">
    <property type="protein sequence ID" value="KZT56016.1"/>
    <property type="molecule type" value="Genomic_DNA"/>
</dbReference>
<dbReference type="InParanoid" id="A0A165F1W5"/>
<dbReference type="SUPFAM" id="SSF55729">
    <property type="entry name" value="Acyl-CoA N-acyltransferases (Nat)"/>
    <property type="match status" value="1"/>
</dbReference>
<evidence type="ECO:0008006" key="3">
    <source>
        <dbReference type="Google" id="ProtNLM"/>
    </source>
</evidence>
<dbReference type="Gene3D" id="3.40.630.30">
    <property type="match status" value="1"/>
</dbReference>
<evidence type="ECO:0000313" key="1">
    <source>
        <dbReference type="EMBL" id="KZT56016.1"/>
    </source>
</evidence>
<accession>A0A165F1W5</accession>
<reference evidence="1 2" key="1">
    <citation type="journal article" date="2016" name="Mol. Biol. Evol.">
        <title>Comparative Genomics of Early-Diverging Mushroom-Forming Fungi Provides Insights into the Origins of Lignocellulose Decay Capabilities.</title>
        <authorList>
            <person name="Nagy L.G."/>
            <person name="Riley R."/>
            <person name="Tritt A."/>
            <person name="Adam C."/>
            <person name="Daum C."/>
            <person name="Floudas D."/>
            <person name="Sun H."/>
            <person name="Yadav J.S."/>
            <person name="Pangilinan J."/>
            <person name="Larsson K.H."/>
            <person name="Matsuura K."/>
            <person name="Barry K."/>
            <person name="Labutti K."/>
            <person name="Kuo R."/>
            <person name="Ohm R.A."/>
            <person name="Bhattacharya S.S."/>
            <person name="Shirouzu T."/>
            <person name="Yoshinaga Y."/>
            <person name="Martin F.M."/>
            <person name="Grigoriev I.V."/>
            <person name="Hibbett D.S."/>
        </authorList>
    </citation>
    <scope>NUCLEOTIDE SEQUENCE [LARGE SCALE GENOMIC DNA]</scope>
    <source>
        <strain evidence="1 2">HHB12733</strain>
    </source>
</reference>
<name>A0A165F1W5_9BASI</name>
<dbReference type="Proteomes" id="UP000076842">
    <property type="component" value="Unassembled WGS sequence"/>
</dbReference>
<dbReference type="AlphaFoldDB" id="A0A165F1W5"/>
<dbReference type="InterPro" id="IPR016181">
    <property type="entry name" value="Acyl_CoA_acyltransferase"/>
</dbReference>
<keyword evidence="2" id="KW-1185">Reference proteome</keyword>
<gene>
    <name evidence="1" type="ORF">CALCODRAFT_484328</name>
</gene>
<dbReference type="STRING" id="1353952.A0A165F1W5"/>
<organism evidence="1 2">
    <name type="scientific">Calocera cornea HHB12733</name>
    <dbReference type="NCBI Taxonomy" id="1353952"/>
    <lineage>
        <taxon>Eukaryota</taxon>
        <taxon>Fungi</taxon>
        <taxon>Dikarya</taxon>
        <taxon>Basidiomycota</taxon>
        <taxon>Agaricomycotina</taxon>
        <taxon>Dacrymycetes</taxon>
        <taxon>Dacrymycetales</taxon>
        <taxon>Dacrymycetaceae</taxon>
        <taxon>Calocera</taxon>
    </lineage>
</organism>